<evidence type="ECO:0000313" key="2">
    <source>
        <dbReference type="EMBL" id="PHV65604.1"/>
    </source>
</evidence>
<evidence type="ECO:0000256" key="1">
    <source>
        <dbReference type="SAM" id="Phobius"/>
    </source>
</evidence>
<keyword evidence="1" id="KW-0472">Membrane</keyword>
<dbReference type="EMBL" id="PEBD01000010">
    <property type="protein sequence ID" value="PHV65604.1"/>
    <property type="molecule type" value="Genomic_DNA"/>
</dbReference>
<accession>A0A2G3PIF2</accession>
<feature type="transmembrane region" description="Helical" evidence="1">
    <location>
        <begin position="40"/>
        <end position="58"/>
    </location>
</feature>
<feature type="transmembrane region" description="Helical" evidence="1">
    <location>
        <begin position="12"/>
        <end position="34"/>
    </location>
</feature>
<dbReference type="Proteomes" id="UP000225108">
    <property type="component" value="Unassembled WGS sequence"/>
</dbReference>
<sequence>MKQAPHPQFGSTSTPAVATLASWTTVALIATVAFLLPSAALVSVGAVALAGAALVSFGEMRPSSRMSLCSDDEPKPAPLDEPGIGMATVHAVEDMPPVGDSAWVDDRAAVGHRAAAPTIIVDVETVSGQHFRGQLNHHGFDAEGSRATLWPGVVLAVRFDPARPSEVRLADDMTAARAAFDTMLIRKGLTTADKLDLIRRGVRSHAVVTAMQPTGRVCEDYREVELDVIVNRPEGGQFPAHEVTFIPASSVTNVEPGSIIDTYYRSSDSSRVAVCVPRS</sequence>
<keyword evidence="1" id="KW-1133">Transmembrane helix</keyword>
<protein>
    <submittedName>
        <fullName evidence="2">Uncharacterized protein</fullName>
    </submittedName>
</protein>
<proteinExistence type="predicted"/>
<keyword evidence="1" id="KW-0812">Transmembrane</keyword>
<evidence type="ECO:0000313" key="3">
    <source>
        <dbReference type="Proteomes" id="UP000225108"/>
    </source>
</evidence>
<name>A0A2G3PIF2_WILMA</name>
<dbReference type="AlphaFoldDB" id="A0A2G3PIF2"/>
<reference evidence="2 3" key="1">
    <citation type="submission" date="2017-10" db="EMBL/GenBank/DDBJ databases">
        <title>The draft genome sequence of Williamsia sp. BULT 1.1 isolated from the semi-arid grassland soils from South Africa.</title>
        <authorList>
            <person name="Kabwe M.H."/>
            <person name="Govender N."/>
            <person name="Mutseka Lunga P."/>
            <person name="Vikram S."/>
            <person name="Makhalanyane T.P."/>
        </authorList>
    </citation>
    <scope>NUCLEOTIDE SEQUENCE [LARGE SCALE GENOMIC DNA]</scope>
    <source>
        <strain evidence="2 3">BULT 1.1</strain>
    </source>
</reference>
<organism evidence="2 3">
    <name type="scientific">Williamsia marianensis</name>
    <dbReference type="NCBI Taxonomy" id="85044"/>
    <lineage>
        <taxon>Bacteria</taxon>
        <taxon>Bacillati</taxon>
        <taxon>Actinomycetota</taxon>
        <taxon>Actinomycetes</taxon>
        <taxon>Mycobacteriales</taxon>
        <taxon>Nocardiaceae</taxon>
        <taxon>Williamsia</taxon>
    </lineage>
</organism>
<comment type="caution">
    <text evidence="2">The sequence shown here is derived from an EMBL/GenBank/DDBJ whole genome shotgun (WGS) entry which is preliminary data.</text>
</comment>
<dbReference type="RefSeq" id="WP_099383964.1">
    <property type="nucleotide sequence ID" value="NZ_PEBD01000010.1"/>
</dbReference>
<gene>
    <name evidence="2" type="ORF">CSW57_17835</name>
</gene>